<dbReference type="InterPro" id="IPR029063">
    <property type="entry name" value="SAM-dependent_MTases_sf"/>
</dbReference>
<dbReference type="EC" id="2.1.1.44" evidence="4"/>
<reference evidence="4 5" key="1">
    <citation type="journal article" date="2011" name="ISME J.">
        <title>Community ecology of hot spring cyanobacterial mats: predominant populations and their functional potential.</title>
        <authorList>
            <person name="Klatt C.G."/>
            <person name="Wood J.M."/>
            <person name="Rusch D.B."/>
            <person name="Bateson M.M."/>
            <person name="Hamamura N."/>
            <person name="Heidelberg J.F."/>
            <person name="Grossman A.R."/>
            <person name="Bhaya D."/>
            <person name="Cohan F.M."/>
            <person name="Kuhl M."/>
            <person name="Bryant D.A."/>
            <person name="Ward D.M."/>
        </authorList>
    </citation>
    <scope>NUCLEOTIDE SEQUENCE [LARGE SCALE GENOMIC DNA]</scope>
    <source>
        <strain evidence="4">OS</strain>
    </source>
</reference>
<dbReference type="InterPro" id="IPR017804">
    <property type="entry name" value="MeTrfase_EgtD-like"/>
</dbReference>
<dbReference type="InterPro" id="IPR051128">
    <property type="entry name" value="EgtD_Methyltrsf_superfamily"/>
</dbReference>
<evidence type="ECO:0000256" key="2">
    <source>
        <dbReference type="ARBA" id="ARBA00022679"/>
    </source>
</evidence>
<dbReference type="NCBIfam" id="TIGR03438">
    <property type="entry name" value="egtD_ergothio"/>
    <property type="match status" value="1"/>
</dbReference>
<dbReference type="Pfam" id="PF10017">
    <property type="entry name" value="Methyltransf_33"/>
    <property type="match status" value="1"/>
</dbReference>
<comment type="caution">
    <text evidence="4">The sequence shown here is derived from an EMBL/GenBank/DDBJ whole genome shotgun (WGS) entry which is preliminary data.</text>
</comment>
<dbReference type="AlphaFoldDB" id="A0A395LZ88"/>
<keyword evidence="1 4" id="KW-0489">Methyltransferase</keyword>
<sequence length="333" mass="38243">MQQHHTATPSHTHNQLQETKWQKKLLSDVLKGLSATPKRLPSKYFYDDEGIRLFQKIMALPEYYLTRAEMEILNHYRDEMVQCVADQPFTLIELGAGDGTKTSILIESILKVQPHCLYVPIDISTHAIELLTQSLTKQFPTLHVQGIADEYARALGHLSKLTTQRKVVLFLGSNIGNFTKQQAYTFLKSVRRRLQPGDWLLIGFDLKKDIPTLIRAYSDAAGVTREFNFNLLRRLNRELQANFDLSTFEHYATYNPILGAMESYLISKKAQTVCIKAAGRTITLDAFEPIHTEYSFKYSEREIKNFAAATGFESVKNFYDQKHQFVDALWRAV</sequence>
<accession>A0A395LZ88</accession>
<dbReference type="PANTHER" id="PTHR43397">
    <property type="entry name" value="ERGOTHIONEINE BIOSYNTHESIS PROTEIN 1"/>
    <property type="match status" value="1"/>
</dbReference>
<dbReference type="SUPFAM" id="SSF53335">
    <property type="entry name" value="S-adenosyl-L-methionine-dependent methyltransferases"/>
    <property type="match status" value="1"/>
</dbReference>
<gene>
    <name evidence="4" type="primary">egtD</name>
    <name evidence="4" type="ORF">D0433_09310</name>
</gene>
<dbReference type="InterPro" id="IPR035094">
    <property type="entry name" value="EgtD"/>
</dbReference>
<feature type="domain" description="Histidine-specific methyltransferase SAM-dependent" evidence="3">
    <location>
        <begin position="27"/>
        <end position="331"/>
    </location>
</feature>
<proteinExistence type="predicted"/>
<evidence type="ECO:0000313" key="5">
    <source>
        <dbReference type="Proteomes" id="UP000266389"/>
    </source>
</evidence>
<dbReference type="Proteomes" id="UP000266389">
    <property type="component" value="Unassembled WGS sequence"/>
</dbReference>
<dbReference type="InterPro" id="IPR019257">
    <property type="entry name" value="MeTrfase_dom"/>
</dbReference>
<evidence type="ECO:0000256" key="1">
    <source>
        <dbReference type="ARBA" id="ARBA00022603"/>
    </source>
</evidence>
<protein>
    <submittedName>
        <fullName evidence="4">L-histidine N(Alpha)-methyltransferase</fullName>
        <ecNumber evidence="4">2.1.1.44</ecNumber>
    </submittedName>
</protein>
<evidence type="ECO:0000259" key="3">
    <source>
        <dbReference type="Pfam" id="PF10017"/>
    </source>
</evidence>
<dbReference type="EMBL" id="PHFL01000058">
    <property type="protein sequence ID" value="RFM23825.1"/>
    <property type="molecule type" value="Genomic_DNA"/>
</dbReference>
<dbReference type="PANTHER" id="PTHR43397:SF1">
    <property type="entry name" value="ERGOTHIONEINE BIOSYNTHESIS PROTEIN 1"/>
    <property type="match status" value="1"/>
</dbReference>
<dbReference type="GO" id="GO:0032259">
    <property type="term" value="P:methylation"/>
    <property type="evidence" value="ECO:0007669"/>
    <property type="project" value="UniProtKB-KW"/>
</dbReference>
<evidence type="ECO:0000313" key="4">
    <source>
        <dbReference type="EMBL" id="RFM23825.1"/>
    </source>
</evidence>
<name>A0A395LZ88_9BACT</name>
<dbReference type="PIRSF" id="PIRSF018005">
    <property type="entry name" value="UCP018005"/>
    <property type="match status" value="1"/>
</dbReference>
<dbReference type="GO" id="GO:0052706">
    <property type="term" value="F:L-histidine N(alpha)-methyltransferase activity"/>
    <property type="evidence" value="ECO:0007669"/>
    <property type="project" value="UniProtKB-EC"/>
</dbReference>
<organism evidence="4 5">
    <name type="scientific">Candidatus Thermochlorobacter aerophilus</name>
    <dbReference type="NCBI Taxonomy" id="1868324"/>
    <lineage>
        <taxon>Bacteria</taxon>
        <taxon>Pseudomonadati</taxon>
        <taxon>Chlorobiota</taxon>
        <taxon>Chlorobiia</taxon>
        <taxon>Chlorobiales</taxon>
        <taxon>Candidatus Thermochlorobacteriaceae</taxon>
        <taxon>Candidatus Thermochlorobacter</taxon>
    </lineage>
</organism>
<dbReference type="Gene3D" id="3.40.50.150">
    <property type="entry name" value="Vaccinia Virus protein VP39"/>
    <property type="match status" value="1"/>
</dbReference>
<keyword evidence="2 4" id="KW-0808">Transferase</keyword>